<organism evidence="1 2">
    <name type="scientific">Porphyromonas macacae</name>
    <dbReference type="NCBI Taxonomy" id="28115"/>
    <lineage>
        <taxon>Bacteria</taxon>
        <taxon>Pseudomonadati</taxon>
        <taxon>Bacteroidota</taxon>
        <taxon>Bacteroidia</taxon>
        <taxon>Bacteroidales</taxon>
        <taxon>Porphyromonadaceae</taxon>
        <taxon>Porphyromonas</taxon>
    </lineage>
</organism>
<dbReference type="STRING" id="28115.HQ47_03635"/>
<proteinExistence type="predicted"/>
<reference evidence="1 2" key="1">
    <citation type="submission" date="2014-09" db="EMBL/GenBank/DDBJ databases">
        <title>Draft Genome Sequence of Porphyromonas macacae COT-192_OH2859.</title>
        <authorList>
            <person name="Wallis C."/>
            <person name="Deusch O."/>
            <person name="O'Flynn C."/>
            <person name="Davis I."/>
            <person name="Horsfall A."/>
            <person name="Kirkwood N."/>
            <person name="Harris S."/>
            <person name="Eisen J.A."/>
            <person name="Coil D.A."/>
            <person name="Darling A.E."/>
            <person name="Jospin G."/>
            <person name="Alexiev A."/>
        </authorList>
    </citation>
    <scope>NUCLEOTIDE SEQUENCE [LARGE SCALE GENOMIC DNA]</scope>
    <source>
        <strain evidence="2">COT-192 OH2859</strain>
    </source>
</reference>
<dbReference type="EMBL" id="JRFA01000009">
    <property type="protein sequence ID" value="KGN75011.1"/>
    <property type="molecule type" value="Genomic_DNA"/>
</dbReference>
<dbReference type="AlphaFoldDB" id="A0A0A2E809"/>
<gene>
    <name evidence="1" type="ORF">HQ47_03635</name>
</gene>
<dbReference type="Proteomes" id="UP000030103">
    <property type="component" value="Unassembled WGS sequence"/>
</dbReference>
<accession>A0A0A2E809</accession>
<evidence type="ECO:0000313" key="2">
    <source>
        <dbReference type="Proteomes" id="UP000030103"/>
    </source>
</evidence>
<dbReference type="RefSeq" id="WP_036873345.1">
    <property type="nucleotide sequence ID" value="NZ_JBGYTE010000016.1"/>
</dbReference>
<evidence type="ECO:0000313" key="1">
    <source>
        <dbReference type="EMBL" id="KGN75011.1"/>
    </source>
</evidence>
<keyword evidence="2" id="KW-1185">Reference proteome</keyword>
<protein>
    <submittedName>
        <fullName evidence="1">Uncharacterized protein</fullName>
    </submittedName>
</protein>
<name>A0A0A2E809_9PORP</name>
<sequence>MEIKSRFLCLIILLPGSISKIEAQKSFTTEELNNSTHTCRLDGDYILVDRIHKTILSFKVKMKAILFITLFTLITGYGHAQVKTKTEKQETIGETGHMELQSQINNQIDAFPQRPFYQVKIKASSVGFDVRINDFPILQYNKKEGVSTELEVPINPAILSSGTQELSIRVFPLLGQTLISEKGIFELEINKKADARVYDGKREIILQPVKMKANNLPLWEIKTKFNAEVPFSFTAWTKSQDLSEINNLNELLDNAYRKIAKIIENKIDEEFREIMKKTYEVDIMLYEKVNEMDGFQTESERVLPMNNCNIGLYGNNRLVRYENIELETCLKTEVHFDNNIKKIYSYPIFFHLPSGANELEIIR</sequence>
<comment type="caution">
    <text evidence="1">The sequence shown here is derived from an EMBL/GenBank/DDBJ whole genome shotgun (WGS) entry which is preliminary data.</text>
</comment>